<feature type="compositionally biased region" description="Polar residues" evidence="1">
    <location>
        <begin position="55"/>
        <end position="73"/>
    </location>
</feature>
<feature type="region of interest" description="Disordered" evidence="1">
    <location>
        <begin position="48"/>
        <end position="84"/>
    </location>
</feature>
<sequence length="84" mass="9476">MHEKTSGGKKEIKKLEVRKGGHVKSMISKNFGSLALFLPWLARETNHSWKEFPQGPQTQEAAENPSLSMTEQDPVNGKRKRPCT</sequence>
<dbReference type="EMBL" id="QRBI01000104">
    <property type="protein sequence ID" value="RMC15980.1"/>
    <property type="molecule type" value="Genomic_DNA"/>
</dbReference>
<organism evidence="2 3">
    <name type="scientific">Hirundo rustica rustica</name>
    <dbReference type="NCBI Taxonomy" id="333673"/>
    <lineage>
        <taxon>Eukaryota</taxon>
        <taxon>Metazoa</taxon>
        <taxon>Chordata</taxon>
        <taxon>Craniata</taxon>
        <taxon>Vertebrata</taxon>
        <taxon>Euteleostomi</taxon>
        <taxon>Archelosauria</taxon>
        <taxon>Archosauria</taxon>
        <taxon>Dinosauria</taxon>
        <taxon>Saurischia</taxon>
        <taxon>Theropoda</taxon>
        <taxon>Coelurosauria</taxon>
        <taxon>Aves</taxon>
        <taxon>Neognathae</taxon>
        <taxon>Neoaves</taxon>
        <taxon>Telluraves</taxon>
        <taxon>Australaves</taxon>
        <taxon>Passeriformes</taxon>
        <taxon>Sylvioidea</taxon>
        <taxon>Hirundinidae</taxon>
        <taxon>Hirundo</taxon>
    </lineage>
</organism>
<dbReference type="Proteomes" id="UP000269221">
    <property type="component" value="Unassembled WGS sequence"/>
</dbReference>
<comment type="caution">
    <text evidence="2">The sequence shown here is derived from an EMBL/GenBank/DDBJ whole genome shotgun (WGS) entry which is preliminary data.</text>
</comment>
<gene>
    <name evidence="2" type="ORF">DUI87_08187</name>
</gene>
<evidence type="ECO:0000313" key="3">
    <source>
        <dbReference type="Proteomes" id="UP000269221"/>
    </source>
</evidence>
<evidence type="ECO:0000313" key="2">
    <source>
        <dbReference type="EMBL" id="RMC15980.1"/>
    </source>
</evidence>
<dbReference type="AlphaFoldDB" id="A0A3M0KZ17"/>
<evidence type="ECO:0000256" key="1">
    <source>
        <dbReference type="SAM" id="MobiDB-lite"/>
    </source>
</evidence>
<accession>A0A3M0KZ17</accession>
<name>A0A3M0KZ17_HIRRU</name>
<reference evidence="2 3" key="1">
    <citation type="submission" date="2018-07" db="EMBL/GenBank/DDBJ databases">
        <title>A high quality draft genome assembly of the barn swallow (H. rustica rustica).</title>
        <authorList>
            <person name="Formenti G."/>
            <person name="Chiara M."/>
            <person name="Poveda L."/>
            <person name="Francoijs K.-J."/>
            <person name="Bonisoli-Alquati A."/>
            <person name="Canova L."/>
            <person name="Gianfranceschi L."/>
            <person name="Horner D.S."/>
            <person name="Saino N."/>
        </authorList>
    </citation>
    <scope>NUCLEOTIDE SEQUENCE [LARGE SCALE GENOMIC DNA]</scope>
    <source>
        <strain evidence="2">Chelidonia</strain>
        <tissue evidence="2">Blood</tissue>
    </source>
</reference>
<keyword evidence="3" id="KW-1185">Reference proteome</keyword>
<proteinExistence type="predicted"/>
<protein>
    <submittedName>
        <fullName evidence="2">Uncharacterized protein</fullName>
    </submittedName>
</protein>